<gene>
    <name evidence="9" type="ORF">FHP24_21820</name>
</gene>
<evidence type="ECO:0000256" key="1">
    <source>
        <dbReference type="ARBA" id="ARBA00001966"/>
    </source>
</evidence>
<feature type="region of interest" description="Disordered" evidence="7">
    <location>
        <begin position="1"/>
        <end position="23"/>
    </location>
</feature>
<keyword evidence="2" id="KW-0004">4Fe-4S</keyword>
<keyword evidence="10" id="KW-1185">Reference proteome</keyword>
<dbReference type="AlphaFoldDB" id="A0A5C4XCZ9"/>
<evidence type="ECO:0000313" key="10">
    <source>
        <dbReference type="Proteomes" id="UP000311605"/>
    </source>
</evidence>
<evidence type="ECO:0000313" key="9">
    <source>
        <dbReference type="EMBL" id="TNM61192.1"/>
    </source>
</evidence>
<name>A0A5C4XCZ9_9HYPH</name>
<dbReference type="GO" id="GO:0046872">
    <property type="term" value="F:metal ion binding"/>
    <property type="evidence" value="ECO:0007669"/>
    <property type="project" value="UniProtKB-KW"/>
</dbReference>
<protein>
    <submittedName>
        <fullName evidence="9">Anaerobic ribonucleoside-triphosphate reductase activating protein</fullName>
    </submittedName>
</protein>
<dbReference type="SFLD" id="SFLDG01094">
    <property type="entry name" value="Uncharacterised_Radical_SAM_Su"/>
    <property type="match status" value="1"/>
</dbReference>
<dbReference type="SFLD" id="SFLDS00029">
    <property type="entry name" value="Radical_SAM"/>
    <property type="match status" value="1"/>
</dbReference>
<dbReference type="NCBIfam" id="TIGR02495">
    <property type="entry name" value="NrdG2"/>
    <property type="match status" value="1"/>
</dbReference>
<dbReference type="InterPro" id="IPR007197">
    <property type="entry name" value="rSAM"/>
</dbReference>
<dbReference type="PANTHER" id="PTHR30352:SF13">
    <property type="entry name" value="GLYCYL-RADICAL ENZYME ACTIVATING ENZYME YJJW-RELATED"/>
    <property type="match status" value="1"/>
</dbReference>
<dbReference type="InterPro" id="IPR034457">
    <property type="entry name" value="Organic_radical-activating"/>
</dbReference>
<reference evidence="9 10" key="1">
    <citation type="submission" date="2019-06" db="EMBL/GenBank/DDBJ databases">
        <title>The draft genome of Rhizobium smilacinae PTYR-5.</title>
        <authorList>
            <person name="Liu L."/>
            <person name="Li L."/>
            <person name="Zhang X."/>
        </authorList>
    </citation>
    <scope>NUCLEOTIDE SEQUENCE [LARGE SCALE GENOMIC DNA]</scope>
    <source>
        <strain evidence="9 10">PTYR-5</strain>
    </source>
</reference>
<evidence type="ECO:0000256" key="4">
    <source>
        <dbReference type="ARBA" id="ARBA00022723"/>
    </source>
</evidence>
<dbReference type="GO" id="GO:0003824">
    <property type="term" value="F:catalytic activity"/>
    <property type="evidence" value="ECO:0007669"/>
    <property type="project" value="InterPro"/>
</dbReference>
<feature type="domain" description="Radical SAM core" evidence="8">
    <location>
        <begin position="40"/>
        <end position="225"/>
    </location>
</feature>
<dbReference type="Pfam" id="PF04055">
    <property type="entry name" value="Radical_SAM"/>
    <property type="match status" value="1"/>
</dbReference>
<dbReference type="CDD" id="cd01335">
    <property type="entry name" value="Radical_SAM"/>
    <property type="match status" value="1"/>
</dbReference>
<accession>A0A5C4XCZ9</accession>
<dbReference type="SUPFAM" id="SSF102114">
    <property type="entry name" value="Radical SAM enzymes"/>
    <property type="match status" value="1"/>
</dbReference>
<evidence type="ECO:0000256" key="2">
    <source>
        <dbReference type="ARBA" id="ARBA00022485"/>
    </source>
</evidence>
<evidence type="ECO:0000259" key="8">
    <source>
        <dbReference type="PROSITE" id="PS51918"/>
    </source>
</evidence>
<keyword evidence="4" id="KW-0479">Metal-binding</keyword>
<dbReference type="EMBL" id="VDMN01000006">
    <property type="protein sequence ID" value="TNM61192.1"/>
    <property type="molecule type" value="Genomic_DNA"/>
</dbReference>
<evidence type="ECO:0000256" key="3">
    <source>
        <dbReference type="ARBA" id="ARBA00022691"/>
    </source>
</evidence>
<dbReference type="InterPro" id="IPR012840">
    <property type="entry name" value="NrdG2"/>
</dbReference>
<dbReference type="GO" id="GO:0051539">
    <property type="term" value="F:4 iron, 4 sulfur cluster binding"/>
    <property type="evidence" value="ECO:0007669"/>
    <property type="project" value="UniProtKB-KW"/>
</dbReference>
<dbReference type="Proteomes" id="UP000311605">
    <property type="component" value="Unassembled WGS sequence"/>
</dbReference>
<evidence type="ECO:0000256" key="5">
    <source>
        <dbReference type="ARBA" id="ARBA00023004"/>
    </source>
</evidence>
<sequence length="225" mass="24364">MARKANSPNADISSKSPSNVTETGTERFRVGGFESLSFCDWPGEIVATVFAQGCPWDCPYCHNPHLLPAIGSNELDWTDLLGFLETRRGLLDGVVFSGGEPTLQRGLGAAIANIRTMGYRIGLHSGGPYPQRLAAILPLVDWVGFDIKAAFTDYDRITRVPGSGLKARKSLELVLESGVDYELRTTIDPSLLDDKAVAMIGAELAAYGIVSHKLQKYRPIGIRAA</sequence>
<keyword evidence="6" id="KW-0411">Iron-sulfur</keyword>
<dbReference type="PANTHER" id="PTHR30352">
    <property type="entry name" value="PYRUVATE FORMATE-LYASE-ACTIVATING ENZYME"/>
    <property type="match status" value="1"/>
</dbReference>
<dbReference type="InterPro" id="IPR013785">
    <property type="entry name" value="Aldolase_TIM"/>
</dbReference>
<dbReference type="InterPro" id="IPR058240">
    <property type="entry name" value="rSAM_sf"/>
</dbReference>
<proteinExistence type="predicted"/>
<keyword evidence="5" id="KW-0408">Iron</keyword>
<evidence type="ECO:0000256" key="6">
    <source>
        <dbReference type="ARBA" id="ARBA00023014"/>
    </source>
</evidence>
<dbReference type="PROSITE" id="PS51918">
    <property type="entry name" value="RADICAL_SAM"/>
    <property type="match status" value="1"/>
</dbReference>
<dbReference type="OrthoDB" id="9792276at2"/>
<evidence type="ECO:0000256" key="7">
    <source>
        <dbReference type="SAM" id="MobiDB-lite"/>
    </source>
</evidence>
<comment type="cofactor">
    <cofactor evidence="1">
        <name>[4Fe-4S] cluster</name>
        <dbReference type="ChEBI" id="CHEBI:49883"/>
    </cofactor>
</comment>
<comment type="caution">
    <text evidence="9">The sequence shown here is derived from an EMBL/GenBank/DDBJ whole genome shotgun (WGS) entry which is preliminary data.</text>
</comment>
<keyword evidence="3" id="KW-0949">S-adenosyl-L-methionine</keyword>
<organism evidence="9 10">
    <name type="scientific">Aliirhizobium smilacinae</name>
    <dbReference type="NCBI Taxonomy" id="1395944"/>
    <lineage>
        <taxon>Bacteria</taxon>
        <taxon>Pseudomonadati</taxon>
        <taxon>Pseudomonadota</taxon>
        <taxon>Alphaproteobacteria</taxon>
        <taxon>Hyphomicrobiales</taxon>
        <taxon>Rhizobiaceae</taxon>
        <taxon>Aliirhizobium</taxon>
    </lineage>
</organism>
<dbReference type="Gene3D" id="3.20.20.70">
    <property type="entry name" value="Aldolase class I"/>
    <property type="match status" value="1"/>
</dbReference>